<dbReference type="GO" id="GO:0003677">
    <property type="term" value="F:DNA binding"/>
    <property type="evidence" value="ECO:0007669"/>
    <property type="project" value="UniProtKB-KW"/>
</dbReference>
<dbReference type="SMART" id="SM00421">
    <property type="entry name" value="HTH_LUXR"/>
    <property type="match status" value="1"/>
</dbReference>
<dbReference type="Proteomes" id="UP001193389">
    <property type="component" value="Chromosome"/>
</dbReference>
<protein>
    <submittedName>
        <fullName evidence="5">Transcriptional regulator</fullName>
    </submittedName>
</protein>
<proteinExistence type="predicted"/>
<evidence type="ECO:0000259" key="4">
    <source>
        <dbReference type="PROSITE" id="PS50043"/>
    </source>
</evidence>
<dbReference type="PROSITE" id="PS50043">
    <property type="entry name" value="HTH_LUXR_2"/>
    <property type="match status" value="1"/>
</dbReference>
<dbReference type="Gene3D" id="3.30.450.20">
    <property type="entry name" value="PAS domain"/>
    <property type="match status" value="1"/>
</dbReference>
<reference evidence="5" key="1">
    <citation type="journal article" date="2020" name="Int. J. Syst. Evol. Microbiol.">
        <title>Aquipluma nitroreducens gen. nov. sp. nov., a novel facultatively anaerobic bacterium isolated from a freshwater lake.</title>
        <authorList>
            <person name="Watanabe M."/>
            <person name="Kojima H."/>
            <person name="Fukui M."/>
        </authorList>
    </citation>
    <scope>NUCLEOTIDE SEQUENCE</scope>
    <source>
        <strain evidence="5">MeG22</strain>
    </source>
</reference>
<dbReference type="PRINTS" id="PR00038">
    <property type="entry name" value="HTHLUXR"/>
</dbReference>
<dbReference type="KEGG" id="anf:AQPE_1971"/>
<sequence>MDRNISHFFEPIKATQYIGSDNYALVEGYLNALKAISKLCDLSYYIIDYYRKSFFYVSSNPLFLSGYSQEEVLKLGYDFYGECISNEDLLLLFELNEAGFKFFYELPVERREHATISYDFKLKHRSNNSLVMINHKLAPLLLTEDGNIWMAICLVTLSSRKSSGDVHVIMRDNHTRCDFIREEKLFKKSEVKKLSKKESEVLKCIAMGYSMDRIASIMHLSVSTVKNHKTSILKKMQVANIAEAVFNASKQGIL</sequence>
<organism evidence="5 6">
    <name type="scientific">Aquipluma nitroreducens</name>
    <dbReference type="NCBI Taxonomy" id="2010828"/>
    <lineage>
        <taxon>Bacteria</taxon>
        <taxon>Pseudomonadati</taxon>
        <taxon>Bacteroidota</taxon>
        <taxon>Bacteroidia</taxon>
        <taxon>Marinilabiliales</taxon>
        <taxon>Prolixibacteraceae</taxon>
        <taxon>Aquipluma</taxon>
    </lineage>
</organism>
<keyword evidence="3" id="KW-0804">Transcription</keyword>
<dbReference type="SUPFAM" id="SSF46894">
    <property type="entry name" value="C-terminal effector domain of the bipartite response regulators"/>
    <property type="match status" value="1"/>
</dbReference>
<dbReference type="EMBL" id="AP018694">
    <property type="protein sequence ID" value="BBE17814.1"/>
    <property type="molecule type" value="Genomic_DNA"/>
</dbReference>
<evidence type="ECO:0000256" key="3">
    <source>
        <dbReference type="ARBA" id="ARBA00023163"/>
    </source>
</evidence>
<accession>A0A5K7S926</accession>
<dbReference type="PANTHER" id="PTHR44688:SF16">
    <property type="entry name" value="DNA-BINDING TRANSCRIPTIONAL ACTIVATOR DEVR_DOSR"/>
    <property type="match status" value="1"/>
</dbReference>
<keyword evidence="2" id="KW-0238">DNA-binding</keyword>
<dbReference type="InterPro" id="IPR016032">
    <property type="entry name" value="Sig_transdc_resp-reg_C-effctor"/>
</dbReference>
<dbReference type="InterPro" id="IPR036388">
    <property type="entry name" value="WH-like_DNA-bd_sf"/>
</dbReference>
<dbReference type="RefSeq" id="WP_318350779.1">
    <property type="nucleotide sequence ID" value="NZ_AP018694.1"/>
</dbReference>
<keyword evidence="1" id="KW-0805">Transcription regulation</keyword>
<dbReference type="Pfam" id="PF00196">
    <property type="entry name" value="GerE"/>
    <property type="match status" value="1"/>
</dbReference>
<feature type="domain" description="HTH luxR-type" evidence="4">
    <location>
        <begin position="187"/>
        <end position="252"/>
    </location>
</feature>
<dbReference type="AlphaFoldDB" id="A0A5K7S926"/>
<dbReference type="GO" id="GO:0006355">
    <property type="term" value="P:regulation of DNA-templated transcription"/>
    <property type="evidence" value="ECO:0007669"/>
    <property type="project" value="InterPro"/>
</dbReference>
<name>A0A5K7S926_9BACT</name>
<evidence type="ECO:0000313" key="5">
    <source>
        <dbReference type="EMBL" id="BBE17814.1"/>
    </source>
</evidence>
<gene>
    <name evidence="5" type="ORF">AQPE_1971</name>
</gene>
<dbReference type="CDD" id="cd06170">
    <property type="entry name" value="LuxR_C_like"/>
    <property type="match status" value="1"/>
</dbReference>
<dbReference type="InterPro" id="IPR000792">
    <property type="entry name" value="Tscrpt_reg_LuxR_C"/>
</dbReference>
<evidence type="ECO:0000256" key="1">
    <source>
        <dbReference type="ARBA" id="ARBA00023015"/>
    </source>
</evidence>
<evidence type="ECO:0000256" key="2">
    <source>
        <dbReference type="ARBA" id="ARBA00023125"/>
    </source>
</evidence>
<keyword evidence="6" id="KW-1185">Reference proteome</keyword>
<evidence type="ECO:0000313" key="6">
    <source>
        <dbReference type="Proteomes" id="UP001193389"/>
    </source>
</evidence>
<dbReference type="PANTHER" id="PTHR44688">
    <property type="entry name" value="DNA-BINDING TRANSCRIPTIONAL ACTIVATOR DEVR_DOSR"/>
    <property type="match status" value="1"/>
</dbReference>
<dbReference type="Gene3D" id="1.10.10.10">
    <property type="entry name" value="Winged helix-like DNA-binding domain superfamily/Winged helix DNA-binding domain"/>
    <property type="match status" value="1"/>
</dbReference>